<evidence type="ECO:0000313" key="4">
    <source>
        <dbReference type="Proteomes" id="UP001210925"/>
    </source>
</evidence>
<evidence type="ECO:0000259" key="2">
    <source>
        <dbReference type="PROSITE" id="PS50132"/>
    </source>
</evidence>
<evidence type="ECO:0000313" key="3">
    <source>
        <dbReference type="EMBL" id="KAJ3261378.1"/>
    </source>
</evidence>
<comment type="caution">
    <text evidence="3">The sequence shown here is derived from an EMBL/GenBank/DDBJ whole genome shotgun (WGS) entry which is preliminary data.</text>
</comment>
<sequence length="234" mass="27365">MSIYVFESVAYYFSPVDYIAILKLMCLPVLYFLALIYPLIMMFYTKWLDQRAYNAPQKQFRKTIDHRRTSSTGTTCTINPNATQKLFILKPKQLVLDQNSKRSDLRELLNKILATPALLELFSDFLAREYCVETLIFIQAIEQYRKIARMGNIGLLKVQRNRIVEEFLMANAINEMNLPFKMKVDICKKVQELSTSDKLHIDLFDTLDSHIKDSLIDNKIARFANSEAFQKHIF</sequence>
<dbReference type="Pfam" id="PF00615">
    <property type="entry name" value="RGS"/>
    <property type="match status" value="1"/>
</dbReference>
<accession>A0AAD5UQ43</accession>
<proteinExistence type="predicted"/>
<protein>
    <recommendedName>
        <fullName evidence="2">RGS domain-containing protein</fullName>
    </recommendedName>
</protein>
<keyword evidence="4" id="KW-1185">Reference proteome</keyword>
<reference evidence="3" key="1">
    <citation type="submission" date="2020-05" db="EMBL/GenBank/DDBJ databases">
        <title>Phylogenomic resolution of chytrid fungi.</title>
        <authorList>
            <person name="Stajich J.E."/>
            <person name="Amses K."/>
            <person name="Simmons R."/>
            <person name="Seto K."/>
            <person name="Myers J."/>
            <person name="Bonds A."/>
            <person name="Quandt C.A."/>
            <person name="Barry K."/>
            <person name="Liu P."/>
            <person name="Grigoriev I."/>
            <person name="Longcore J.E."/>
            <person name="James T.Y."/>
        </authorList>
    </citation>
    <scope>NUCLEOTIDE SEQUENCE</scope>
    <source>
        <strain evidence="3">PLAUS21</strain>
    </source>
</reference>
<dbReference type="InterPro" id="IPR016137">
    <property type="entry name" value="RGS"/>
</dbReference>
<name>A0AAD5UQ43_9FUNG</name>
<keyword evidence="1" id="KW-1133">Transmembrane helix</keyword>
<feature type="transmembrane region" description="Helical" evidence="1">
    <location>
        <begin position="20"/>
        <end position="44"/>
    </location>
</feature>
<dbReference type="Gene3D" id="1.10.167.10">
    <property type="entry name" value="Regulator of G-protein Signalling 4, domain 2"/>
    <property type="match status" value="1"/>
</dbReference>
<feature type="domain" description="RGS" evidence="2">
    <location>
        <begin position="108"/>
        <end position="233"/>
    </location>
</feature>
<organism evidence="3 4">
    <name type="scientific">Boothiomyces macroporosus</name>
    <dbReference type="NCBI Taxonomy" id="261099"/>
    <lineage>
        <taxon>Eukaryota</taxon>
        <taxon>Fungi</taxon>
        <taxon>Fungi incertae sedis</taxon>
        <taxon>Chytridiomycota</taxon>
        <taxon>Chytridiomycota incertae sedis</taxon>
        <taxon>Chytridiomycetes</taxon>
        <taxon>Rhizophydiales</taxon>
        <taxon>Terramycetaceae</taxon>
        <taxon>Boothiomyces</taxon>
    </lineage>
</organism>
<dbReference type="PROSITE" id="PS50132">
    <property type="entry name" value="RGS"/>
    <property type="match status" value="1"/>
</dbReference>
<dbReference type="EMBL" id="JADGKB010000006">
    <property type="protein sequence ID" value="KAJ3261378.1"/>
    <property type="molecule type" value="Genomic_DNA"/>
</dbReference>
<dbReference type="InterPro" id="IPR044926">
    <property type="entry name" value="RGS_subdomain_2"/>
</dbReference>
<dbReference type="Proteomes" id="UP001210925">
    <property type="component" value="Unassembled WGS sequence"/>
</dbReference>
<dbReference type="PANTHER" id="PTHR10845">
    <property type="entry name" value="REGULATOR OF G PROTEIN SIGNALING"/>
    <property type="match status" value="1"/>
</dbReference>
<dbReference type="SMART" id="SM00315">
    <property type="entry name" value="RGS"/>
    <property type="match status" value="1"/>
</dbReference>
<keyword evidence="1" id="KW-0812">Transmembrane</keyword>
<keyword evidence="1" id="KW-0472">Membrane</keyword>
<evidence type="ECO:0000256" key="1">
    <source>
        <dbReference type="SAM" id="Phobius"/>
    </source>
</evidence>
<dbReference type="PANTHER" id="PTHR10845:SF192">
    <property type="entry name" value="DOUBLE HIT, ISOFORM B"/>
    <property type="match status" value="1"/>
</dbReference>
<gene>
    <name evidence="3" type="ORF">HK103_005986</name>
</gene>
<dbReference type="SUPFAM" id="SSF48097">
    <property type="entry name" value="Regulator of G-protein signaling, RGS"/>
    <property type="match status" value="1"/>
</dbReference>
<dbReference type="InterPro" id="IPR036305">
    <property type="entry name" value="RGS_sf"/>
</dbReference>
<dbReference type="AlphaFoldDB" id="A0AAD5UQ43"/>
<dbReference type="CDD" id="cd07440">
    <property type="entry name" value="RGS"/>
    <property type="match status" value="1"/>
</dbReference>